<evidence type="ECO:0000256" key="4">
    <source>
        <dbReference type="ARBA" id="ARBA00014657"/>
    </source>
</evidence>
<dbReference type="RefSeq" id="WP_089871664.1">
    <property type="nucleotide sequence ID" value="NZ_FNBH01000001.1"/>
</dbReference>
<keyword evidence="5 11" id="KW-0444">Lipid biosynthesis</keyword>
<comment type="catalytic activity">
    <reaction evidence="11">
        <text>(9Z)-hexadecenoyl-[ACP] + malonyl-[ACP] + H(+) = 3-oxo-(11Z)-octadecenoyl-[ACP] + holo-[ACP] + CO2</text>
        <dbReference type="Rhea" id="RHEA:55040"/>
        <dbReference type="Rhea" id="RHEA-COMP:9623"/>
        <dbReference type="Rhea" id="RHEA-COMP:9685"/>
        <dbReference type="Rhea" id="RHEA-COMP:10800"/>
        <dbReference type="Rhea" id="RHEA-COMP:14074"/>
        <dbReference type="ChEBI" id="CHEBI:15378"/>
        <dbReference type="ChEBI" id="CHEBI:16526"/>
        <dbReference type="ChEBI" id="CHEBI:64479"/>
        <dbReference type="ChEBI" id="CHEBI:78449"/>
        <dbReference type="ChEBI" id="CHEBI:83989"/>
        <dbReference type="ChEBI" id="CHEBI:138538"/>
        <dbReference type="EC" id="2.3.1.179"/>
    </reaction>
</comment>
<evidence type="ECO:0000256" key="5">
    <source>
        <dbReference type="ARBA" id="ARBA00022516"/>
    </source>
</evidence>
<dbReference type="InterPro" id="IPR014030">
    <property type="entry name" value="Ketoacyl_synth_N"/>
</dbReference>
<dbReference type="InterPro" id="IPR014031">
    <property type="entry name" value="Ketoacyl_synth_C"/>
</dbReference>
<keyword evidence="10 11" id="KW-0012">Acyltransferase</keyword>
<evidence type="ECO:0000313" key="15">
    <source>
        <dbReference type="EMBL" id="SDF02977.1"/>
    </source>
</evidence>
<protein>
    <recommendedName>
        <fullName evidence="4 11">3-oxoacyl-[acyl-carrier-protein] synthase 2</fullName>
        <ecNumber evidence="3 11">2.3.1.179</ecNumber>
    </recommendedName>
</protein>
<dbReference type="AlphaFoldDB" id="A0A1G7HR31"/>
<keyword evidence="8" id="KW-0443">Lipid metabolism</keyword>
<dbReference type="NCBIfam" id="TIGR03150">
    <property type="entry name" value="fabF"/>
    <property type="match status" value="1"/>
</dbReference>
<dbReference type="SMART" id="SM00825">
    <property type="entry name" value="PKS_KS"/>
    <property type="match status" value="1"/>
</dbReference>
<organism evidence="15 16">
    <name type="scientific">Epilithonimonas hungarica</name>
    <dbReference type="NCBI Taxonomy" id="454006"/>
    <lineage>
        <taxon>Bacteria</taxon>
        <taxon>Pseudomonadati</taxon>
        <taxon>Bacteroidota</taxon>
        <taxon>Flavobacteriia</taxon>
        <taxon>Flavobacteriales</taxon>
        <taxon>Weeksellaceae</taxon>
        <taxon>Chryseobacterium group</taxon>
        <taxon>Epilithonimonas</taxon>
    </lineage>
</organism>
<sequence length="411" mass="44194">MKRVVITGMGAVTPLGNDVDTFWNNILKGESGADKITHFNPEKFKVQFAAEVKNFAPEKYLDKNEIKRSDLFTQFAIYAAAEAMQDSKLDLENIEPFDIGVIWGTGQGGMETFENEVTEYVSGDGTPRFSPFFVPKLIANMASGMISMKYGLRGINYTTVSACATANTAFMDAFNYIRWGKAKVIVSGGSEAPITPASVGGFSSMKAMSTRNDNPKAASRPYDVERDGFIMGEGAGALILEEYEHAKARGAKIYAELIGAAMTADAYHMTAPHPEGIGAAKSMELALQDAEILPEQVDYLNPHATSTPLGDLAELNAINKVFKGSPNLDISATKSMTGHLLGAAGAAEAIICIKAIQENIIPATINVSKLDENIPEGINIITENKEKPINIAMSNAFGFGGHNSTVIFRKI</sequence>
<reference evidence="16" key="1">
    <citation type="submission" date="2016-10" db="EMBL/GenBank/DDBJ databases">
        <authorList>
            <person name="Varghese N."/>
            <person name="Submissions S."/>
        </authorList>
    </citation>
    <scope>NUCLEOTIDE SEQUENCE [LARGE SCALE GENOMIC DNA]</scope>
    <source>
        <strain evidence="16">DSM 19684</strain>
    </source>
</reference>
<dbReference type="FunFam" id="3.40.47.10:FF:000018">
    <property type="entry name" value="3-oxoacyl-[acyl-carrier-protein] synthase 2"/>
    <property type="match status" value="1"/>
</dbReference>
<comment type="catalytic activity">
    <reaction evidence="11">
        <text>a fatty acyl-[ACP] + malonyl-[ACP] + H(+) = a 3-oxoacyl-[ACP] + holo-[ACP] + CO2</text>
        <dbReference type="Rhea" id="RHEA:22836"/>
        <dbReference type="Rhea" id="RHEA-COMP:9623"/>
        <dbReference type="Rhea" id="RHEA-COMP:9685"/>
        <dbReference type="Rhea" id="RHEA-COMP:9916"/>
        <dbReference type="Rhea" id="RHEA-COMP:14125"/>
        <dbReference type="ChEBI" id="CHEBI:15378"/>
        <dbReference type="ChEBI" id="CHEBI:16526"/>
        <dbReference type="ChEBI" id="CHEBI:64479"/>
        <dbReference type="ChEBI" id="CHEBI:78449"/>
        <dbReference type="ChEBI" id="CHEBI:78776"/>
        <dbReference type="ChEBI" id="CHEBI:138651"/>
    </reaction>
</comment>
<dbReference type="InterPro" id="IPR000794">
    <property type="entry name" value="Beta-ketoacyl_synthase"/>
</dbReference>
<evidence type="ECO:0000256" key="1">
    <source>
        <dbReference type="ARBA" id="ARBA00005194"/>
    </source>
</evidence>
<dbReference type="PANTHER" id="PTHR11712:SF336">
    <property type="entry name" value="3-OXOACYL-[ACYL-CARRIER-PROTEIN] SYNTHASE, MITOCHONDRIAL"/>
    <property type="match status" value="1"/>
</dbReference>
<dbReference type="EC" id="2.3.1.179" evidence="3 11"/>
<dbReference type="STRING" id="454006.SAMN05421825_0880"/>
<dbReference type="GO" id="GO:0004315">
    <property type="term" value="F:3-oxoacyl-[acyl-carrier-protein] synthase activity"/>
    <property type="evidence" value="ECO:0007669"/>
    <property type="project" value="UniProtKB-UniRule"/>
</dbReference>
<dbReference type="InterPro" id="IPR020841">
    <property type="entry name" value="PKS_Beta-ketoAc_synthase_dom"/>
</dbReference>
<accession>A0A1G7HR31</accession>
<dbReference type="PIRSF" id="PIRSF000447">
    <property type="entry name" value="KAS_II"/>
    <property type="match status" value="1"/>
</dbReference>
<evidence type="ECO:0000259" key="14">
    <source>
        <dbReference type="PROSITE" id="PS52004"/>
    </source>
</evidence>
<evidence type="ECO:0000256" key="9">
    <source>
        <dbReference type="ARBA" id="ARBA00023160"/>
    </source>
</evidence>
<evidence type="ECO:0000256" key="2">
    <source>
        <dbReference type="ARBA" id="ARBA00008467"/>
    </source>
</evidence>
<dbReference type="PANTHER" id="PTHR11712">
    <property type="entry name" value="POLYKETIDE SYNTHASE-RELATED"/>
    <property type="match status" value="1"/>
</dbReference>
<keyword evidence="16" id="KW-1185">Reference proteome</keyword>
<dbReference type="UniPathway" id="UPA00094"/>
<comment type="similarity">
    <text evidence="2 11 13">Belongs to the thiolase-like superfamily. Beta-ketoacyl-ACP synthases family.</text>
</comment>
<evidence type="ECO:0000256" key="8">
    <source>
        <dbReference type="ARBA" id="ARBA00023098"/>
    </source>
</evidence>
<keyword evidence="7" id="KW-0276">Fatty acid metabolism</keyword>
<proteinExistence type="inferred from homology"/>
<dbReference type="InterPro" id="IPR016039">
    <property type="entry name" value="Thiolase-like"/>
</dbReference>
<dbReference type="SUPFAM" id="SSF53901">
    <property type="entry name" value="Thiolase-like"/>
    <property type="match status" value="2"/>
</dbReference>
<dbReference type="Pfam" id="PF00109">
    <property type="entry name" value="ketoacyl-synt"/>
    <property type="match status" value="1"/>
</dbReference>
<evidence type="ECO:0000256" key="13">
    <source>
        <dbReference type="RuleBase" id="RU003694"/>
    </source>
</evidence>
<comment type="pathway">
    <text evidence="1 11">Lipid metabolism; fatty acid biosynthesis.</text>
</comment>
<dbReference type="InterPro" id="IPR018201">
    <property type="entry name" value="Ketoacyl_synth_AS"/>
</dbReference>
<evidence type="ECO:0000256" key="7">
    <source>
        <dbReference type="ARBA" id="ARBA00022832"/>
    </source>
</evidence>
<dbReference type="PROSITE" id="PS52004">
    <property type="entry name" value="KS3_2"/>
    <property type="match status" value="1"/>
</dbReference>
<feature type="domain" description="Ketosynthase family 3 (KS3)" evidence="14">
    <location>
        <begin position="1"/>
        <end position="410"/>
    </location>
</feature>
<evidence type="ECO:0000313" key="16">
    <source>
        <dbReference type="Proteomes" id="UP000199203"/>
    </source>
</evidence>
<dbReference type="EMBL" id="FNBH01000001">
    <property type="protein sequence ID" value="SDF02977.1"/>
    <property type="molecule type" value="Genomic_DNA"/>
</dbReference>
<evidence type="ECO:0000256" key="12">
    <source>
        <dbReference type="PIRSR" id="PIRSR000447-1"/>
    </source>
</evidence>
<keyword evidence="6 11" id="KW-0808">Transferase</keyword>
<dbReference type="InterPro" id="IPR017568">
    <property type="entry name" value="3-oxoacyl-ACP_synth-2"/>
</dbReference>
<gene>
    <name evidence="15" type="ORF">SAMN05421825_0880</name>
</gene>
<evidence type="ECO:0000256" key="6">
    <source>
        <dbReference type="ARBA" id="ARBA00022679"/>
    </source>
</evidence>
<dbReference type="GO" id="GO:0005829">
    <property type="term" value="C:cytosol"/>
    <property type="evidence" value="ECO:0007669"/>
    <property type="project" value="TreeGrafter"/>
</dbReference>
<evidence type="ECO:0000256" key="3">
    <source>
        <dbReference type="ARBA" id="ARBA00012356"/>
    </source>
</evidence>
<dbReference type="Gene3D" id="3.40.47.10">
    <property type="match status" value="1"/>
</dbReference>
<dbReference type="OrthoDB" id="9808669at2"/>
<dbReference type="NCBIfam" id="NF005589">
    <property type="entry name" value="PRK07314.1"/>
    <property type="match status" value="1"/>
</dbReference>
<dbReference type="Proteomes" id="UP000199203">
    <property type="component" value="Unassembled WGS sequence"/>
</dbReference>
<evidence type="ECO:0000256" key="11">
    <source>
        <dbReference type="PIRNR" id="PIRNR000447"/>
    </source>
</evidence>
<comment type="function">
    <text evidence="11">Involved in the type II fatty acid elongation cycle. Catalyzes the elongation of a wide range of acyl-ACP by the addition of two carbons from malonyl-ACP to an acyl acceptor. Can efficiently catalyze the conversion of palmitoleoyl-ACP (cis-hexadec-9-enoyl-ACP) to cis-vaccenoyl-ACP (cis-octadec-11-enoyl-ACP), an essential step in the thermal regulation of fatty acid composition.</text>
</comment>
<dbReference type="Pfam" id="PF02801">
    <property type="entry name" value="Ketoacyl-synt_C"/>
    <property type="match status" value="1"/>
</dbReference>
<feature type="active site" description="For beta-ketoacyl synthase activity" evidence="12">
    <location>
        <position position="163"/>
    </location>
</feature>
<name>A0A1G7HR31_9FLAO</name>
<dbReference type="CDD" id="cd00834">
    <property type="entry name" value="KAS_I_II"/>
    <property type="match status" value="1"/>
</dbReference>
<dbReference type="PROSITE" id="PS00606">
    <property type="entry name" value="KS3_1"/>
    <property type="match status" value="1"/>
</dbReference>
<evidence type="ECO:0000256" key="10">
    <source>
        <dbReference type="ARBA" id="ARBA00023315"/>
    </source>
</evidence>
<keyword evidence="9 11" id="KW-0275">Fatty acid biosynthesis</keyword>
<dbReference type="GO" id="GO:0006633">
    <property type="term" value="P:fatty acid biosynthetic process"/>
    <property type="evidence" value="ECO:0007669"/>
    <property type="project" value="UniProtKB-UniRule"/>
</dbReference>